<reference evidence="2 3" key="1">
    <citation type="submission" date="2014-10" db="EMBL/GenBank/DDBJ databases">
        <title>Genome sequence of Clostridium aceticum DSM 1496.</title>
        <authorList>
            <person name="Poehlein A."/>
            <person name="Schiel-Bengelsdorf B."/>
            <person name="Gottschalk G."/>
            <person name="Duerre P."/>
            <person name="Daniel R."/>
        </authorList>
    </citation>
    <scope>NUCLEOTIDE SEQUENCE [LARGE SCALE GENOMIC DNA]</scope>
    <source>
        <strain evidence="2 3">DSM 1496</strain>
    </source>
</reference>
<protein>
    <submittedName>
        <fullName evidence="2">Copper amine oxidase</fullName>
    </submittedName>
</protein>
<dbReference type="EMBL" id="CP009687">
    <property type="protein sequence ID" value="AKL96347.1"/>
    <property type="molecule type" value="Genomic_DNA"/>
</dbReference>
<name>A0A0G3WEJ1_9CLOT</name>
<proteinExistence type="predicted"/>
<dbReference type="PATRIC" id="fig|84022.6.peg.2951"/>
<dbReference type="SUPFAM" id="SSF55383">
    <property type="entry name" value="Copper amine oxidase, domain N"/>
    <property type="match status" value="1"/>
</dbReference>
<accession>A0A0G3WEJ1</accession>
<sequence length="698" mass="81923">MKRKVPYFFIKHSTIKFIIICILLNLGMPSYAESSENIIEVFMFKINAKTYYSKGIMKTLDTAPIIENGLTMIPFRTIFEELGYSIQWFEETSTMMATNKYNTIQLKLNDKRAIVNGKEKLMDAAPKFKNSIMMVPLNFIAENIDVTVEWREKTQIIIISRMRQFNLGKVMIYEKTNKKNDVLTYDGNIITIFPFENKEIRNWYAYKGKILLTVFDKTHNNNNFIIFKDNKFEILINNFDIKDAFEYNNNLILHGYDRDQKENNLYRFDGNNLILIQKDFYMGKYYIFKDKLIINKYDSERDYLLLAFDKNSWKPGIIEHGFIIQDMREDENYLYMAGVEQSGKKRPLAAYTGKTTDFHSFILLHPNPNTKVNLHDITIYKDKLYFVKGGKLITYEDEQEKEIIFNHTGDVYKRYNISSIVNYNDTLYLAVSGGAYVDKDGKSMKFEGDKIKPGVVNFSLLNLDVILEDFKFSKFIDLKNRLMILGIDNREGKDDNVLYVTTDGSRFSLALDVSAVNDTITLGNNTFIAVKDKDRITNKARDTMLLYNNNQITNLILGMSTRKWSIVNNNFIFQGYEADIKKNKVYTYGRIFKELMDNFEAKYWEVVGDNLFINGTHPDDKLQRLYKFDGKELVELRENIEIINIIKMRSQYYLIYARDKTPKSPTSGKKILYVFDNFNNEFIEMKVDIEVSDMIFIE</sequence>
<dbReference type="Proteomes" id="UP000035704">
    <property type="component" value="Chromosome"/>
</dbReference>
<dbReference type="Pfam" id="PF07833">
    <property type="entry name" value="Cu_amine_oxidN1"/>
    <property type="match status" value="1"/>
</dbReference>
<evidence type="ECO:0000313" key="3">
    <source>
        <dbReference type="Proteomes" id="UP000035704"/>
    </source>
</evidence>
<dbReference type="Gene3D" id="3.30.457.10">
    <property type="entry name" value="Copper amine oxidase-like, N-terminal domain"/>
    <property type="match status" value="1"/>
</dbReference>
<evidence type="ECO:0000259" key="1">
    <source>
        <dbReference type="Pfam" id="PF07833"/>
    </source>
</evidence>
<gene>
    <name evidence="2" type="ORF">CACET_c29020</name>
</gene>
<evidence type="ECO:0000313" key="2">
    <source>
        <dbReference type="EMBL" id="AKL96347.1"/>
    </source>
</evidence>
<dbReference type="OrthoDB" id="9816357at2"/>
<organism evidence="2 3">
    <name type="scientific">Clostridium aceticum</name>
    <dbReference type="NCBI Taxonomy" id="84022"/>
    <lineage>
        <taxon>Bacteria</taxon>
        <taxon>Bacillati</taxon>
        <taxon>Bacillota</taxon>
        <taxon>Clostridia</taxon>
        <taxon>Eubacteriales</taxon>
        <taxon>Clostridiaceae</taxon>
        <taxon>Clostridium</taxon>
    </lineage>
</organism>
<dbReference type="STRING" id="84022.CACET_c29020"/>
<feature type="domain" description="Copper amine oxidase-like N-terminal" evidence="1">
    <location>
        <begin position="57"/>
        <end position="159"/>
    </location>
</feature>
<dbReference type="InterPro" id="IPR012854">
    <property type="entry name" value="Cu_amine_oxidase-like_N"/>
</dbReference>
<dbReference type="KEGG" id="cace:CACET_c29020"/>
<keyword evidence="3" id="KW-1185">Reference proteome</keyword>
<dbReference type="AlphaFoldDB" id="A0A0G3WEJ1"/>
<dbReference type="RefSeq" id="WP_052661429.1">
    <property type="nucleotide sequence ID" value="NZ_CP009687.1"/>
</dbReference>
<dbReference type="InterPro" id="IPR036582">
    <property type="entry name" value="Mao_N_sf"/>
</dbReference>